<dbReference type="Proteomes" id="UP000007015">
    <property type="component" value="Chromosome 6"/>
</dbReference>
<sequence length="202" mass="21988">MKQLSALERFALNNCNELDLMEPREALSGLGSLRALNLVGLPKLVGFSASFQSAASSLQYFCIDDCQGLEKLPGFIQSFTCLKKIVIYDCPKLGRRCTAESGEDFHLIHHVLRIKIDNKIWEKAQKEYGEIVTCVRAGSVQHSLALTASGGRVLGDGGMDGGAGEEDEIVVHEVWGVGEWPVRNGVDRLVLAHADAEHGGRP</sequence>
<reference evidence="1 2" key="1">
    <citation type="journal article" date="2005" name="PLoS Biol.">
        <title>The genomes of Oryza sativa: a history of duplications.</title>
        <authorList>
            <person name="Yu J."/>
            <person name="Wang J."/>
            <person name="Lin W."/>
            <person name="Li S."/>
            <person name="Li H."/>
            <person name="Zhou J."/>
            <person name="Ni P."/>
            <person name="Dong W."/>
            <person name="Hu S."/>
            <person name="Zeng C."/>
            <person name="Zhang J."/>
            <person name="Zhang Y."/>
            <person name="Li R."/>
            <person name="Xu Z."/>
            <person name="Li S."/>
            <person name="Li X."/>
            <person name="Zheng H."/>
            <person name="Cong L."/>
            <person name="Lin L."/>
            <person name="Yin J."/>
            <person name="Geng J."/>
            <person name="Li G."/>
            <person name="Shi J."/>
            <person name="Liu J."/>
            <person name="Lv H."/>
            <person name="Li J."/>
            <person name="Wang J."/>
            <person name="Deng Y."/>
            <person name="Ran L."/>
            <person name="Shi X."/>
            <person name="Wang X."/>
            <person name="Wu Q."/>
            <person name="Li C."/>
            <person name="Ren X."/>
            <person name="Wang J."/>
            <person name="Wang X."/>
            <person name="Li D."/>
            <person name="Liu D."/>
            <person name="Zhang X."/>
            <person name="Ji Z."/>
            <person name="Zhao W."/>
            <person name="Sun Y."/>
            <person name="Zhang Z."/>
            <person name="Bao J."/>
            <person name="Han Y."/>
            <person name="Dong L."/>
            <person name="Ji J."/>
            <person name="Chen P."/>
            <person name="Wu S."/>
            <person name="Liu J."/>
            <person name="Xiao Y."/>
            <person name="Bu D."/>
            <person name="Tan J."/>
            <person name="Yang L."/>
            <person name="Ye C."/>
            <person name="Zhang J."/>
            <person name="Xu J."/>
            <person name="Zhou Y."/>
            <person name="Yu Y."/>
            <person name="Zhang B."/>
            <person name="Zhuang S."/>
            <person name="Wei H."/>
            <person name="Liu B."/>
            <person name="Lei M."/>
            <person name="Yu H."/>
            <person name="Li Y."/>
            <person name="Xu H."/>
            <person name="Wei S."/>
            <person name="He X."/>
            <person name="Fang L."/>
            <person name="Zhang Z."/>
            <person name="Zhang Y."/>
            <person name="Huang X."/>
            <person name="Su Z."/>
            <person name="Tong W."/>
            <person name="Li J."/>
            <person name="Tong Z."/>
            <person name="Li S."/>
            <person name="Ye J."/>
            <person name="Wang L."/>
            <person name="Fang L."/>
            <person name="Lei T."/>
            <person name="Chen C."/>
            <person name="Chen H."/>
            <person name="Xu Z."/>
            <person name="Li H."/>
            <person name="Huang H."/>
            <person name="Zhang F."/>
            <person name="Xu H."/>
            <person name="Li N."/>
            <person name="Zhao C."/>
            <person name="Li S."/>
            <person name="Dong L."/>
            <person name="Huang Y."/>
            <person name="Li L."/>
            <person name="Xi Y."/>
            <person name="Qi Q."/>
            <person name="Li W."/>
            <person name="Zhang B."/>
            <person name="Hu W."/>
            <person name="Zhang Y."/>
            <person name="Tian X."/>
            <person name="Jiao Y."/>
            <person name="Liang X."/>
            <person name="Jin J."/>
            <person name="Gao L."/>
            <person name="Zheng W."/>
            <person name="Hao B."/>
            <person name="Liu S."/>
            <person name="Wang W."/>
            <person name="Yuan L."/>
            <person name="Cao M."/>
            <person name="McDermott J."/>
            <person name="Samudrala R."/>
            <person name="Wang J."/>
            <person name="Wong G.K."/>
            <person name="Yang H."/>
        </authorList>
    </citation>
    <scope>NUCLEOTIDE SEQUENCE [LARGE SCALE GENOMIC DNA]</scope>
    <source>
        <strain evidence="2">cv. 93-11</strain>
    </source>
</reference>
<proteinExistence type="predicted"/>
<dbReference type="HOGENOM" id="CLU_1356632_0_0_1"/>
<evidence type="ECO:0000313" key="1">
    <source>
        <dbReference type="EMBL" id="EEC81233.1"/>
    </source>
</evidence>
<accession>B8B1V7</accession>
<dbReference type="InterPro" id="IPR032675">
    <property type="entry name" value="LRR_dom_sf"/>
</dbReference>
<organism evidence="1 2">
    <name type="scientific">Oryza sativa subsp. indica</name>
    <name type="common">Rice</name>
    <dbReference type="NCBI Taxonomy" id="39946"/>
    <lineage>
        <taxon>Eukaryota</taxon>
        <taxon>Viridiplantae</taxon>
        <taxon>Streptophyta</taxon>
        <taxon>Embryophyta</taxon>
        <taxon>Tracheophyta</taxon>
        <taxon>Spermatophyta</taxon>
        <taxon>Magnoliopsida</taxon>
        <taxon>Liliopsida</taxon>
        <taxon>Poales</taxon>
        <taxon>Poaceae</taxon>
        <taxon>BOP clade</taxon>
        <taxon>Oryzoideae</taxon>
        <taxon>Oryzeae</taxon>
        <taxon>Oryzinae</taxon>
        <taxon>Oryza</taxon>
        <taxon>Oryza sativa</taxon>
    </lineage>
</organism>
<evidence type="ECO:0000313" key="2">
    <source>
        <dbReference type="Proteomes" id="UP000007015"/>
    </source>
</evidence>
<dbReference type="STRING" id="39946.B8B1V7"/>
<dbReference type="Gene3D" id="3.80.10.10">
    <property type="entry name" value="Ribonuclease Inhibitor"/>
    <property type="match status" value="1"/>
</dbReference>
<dbReference type="Gramene" id="BGIOSGA020622-TA">
    <property type="protein sequence ID" value="BGIOSGA020622-PA"/>
    <property type="gene ID" value="BGIOSGA020622"/>
</dbReference>
<protein>
    <submittedName>
        <fullName evidence="1">Uncharacterized protein</fullName>
    </submittedName>
</protein>
<dbReference type="PANTHER" id="PTHR36766:SF61">
    <property type="entry name" value="NB-ARC DOMAIN DISEASE RESISTANCE PROTEIN"/>
    <property type="match status" value="1"/>
</dbReference>
<gene>
    <name evidence="1" type="ORF">OsI_24283</name>
</gene>
<name>B8B1V7_ORYSI</name>
<dbReference type="SUPFAM" id="SSF52047">
    <property type="entry name" value="RNI-like"/>
    <property type="match status" value="1"/>
</dbReference>
<dbReference type="EMBL" id="CM000131">
    <property type="protein sequence ID" value="EEC81233.1"/>
    <property type="molecule type" value="Genomic_DNA"/>
</dbReference>
<dbReference type="AlphaFoldDB" id="B8B1V7"/>
<dbReference type="PANTHER" id="PTHR36766">
    <property type="entry name" value="PLANT BROAD-SPECTRUM MILDEW RESISTANCE PROTEIN RPW8"/>
    <property type="match status" value="1"/>
</dbReference>
<keyword evidence="2" id="KW-1185">Reference proteome</keyword>